<evidence type="ECO:0000256" key="1">
    <source>
        <dbReference type="ARBA" id="ARBA00001946"/>
    </source>
</evidence>
<evidence type="ECO:0000259" key="13">
    <source>
        <dbReference type="Pfam" id="PF13735"/>
    </source>
</evidence>
<evidence type="ECO:0000313" key="16">
    <source>
        <dbReference type="Proteomes" id="UP000288943"/>
    </source>
</evidence>
<dbReference type="PANTHER" id="PTHR46173:SF1">
    <property type="entry name" value="CCA TRNA NUCLEOTIDYLTRANSFERASE 1, MITOCHONDRIAL"/>
    <property type="match status" value="1"/>
</dbReference>
<dbReference type="EMBL" id="JAMDMJ010000001">
    <property type="protein sequence ID" value="MCY9594407.1"/>
    <property type="molecule type" value="Genomic_DNA"/>
</dbReference>
<evidence type="ECO:0000256" key="4">
    <source>
        <dbReference type="ARBA" id="ARBA00022695"/>
    </source>
</evidence>
<dbReference type="EMBL" id="CP026520">
    <property type="protein sequence ID" value="QAV18343.1"/>
    <property type="molecule type" value="Genomic_DNA"/>
</dbReference>
<protein>
    <submittedName>
        <fullName evidence="15">CCA tRNA nucleotidyltransferase</fullName>
        <ecNumber evidence="14">2.7.7.72</ecNumber>
    </submittedName>
</protein>
<evidence type="ECO:0000313" key="15">
    <source>
        <dbReference type="EMBL" id="QAV18343.1"/>
    </source>
</evidence>
<keyword evidence="8 9" id="KW-0694">RNA-binding</keyword>
<evidence type="ECO:0000256" key="6">
    <source>
        <dbReference type="ARBA" id="ARBA00022741"/>
    </source>
</evidence>
<evidence type="ECO:0000256" key="5">
    <source>
        <dbReference type="ARBA" id="ARBA00022723"/>
    </source>
</evidence>
<feature type="region of interest" description="Disordered" evidence="10">
    <location>
        <begin position="363"/>
        <end position="429"/>
    </location>
</feature>
<proteinExistence type="inferred from homology"/>
<keyword evidence="4 14" id="KW-0548">Nucleotidyltransferase</keyword>
<comment type="similarity">
    <text evidence="9">Belongs to the tRNA nucleotidyltransferase/poly(A) polymerase family.</text>
</comment>
<dbReference type="Proteomes" id="UP000288943">
    <property type="component" value="Chromosome"/>
</dbReference>
<dbReference type="Pfam" id="PF12627">
    <property type="entry name" value="PolyA_pol_RNAbd"/>
    <property type="match status" value="1"/>
</dbReference>
<dbReference type="RefSeq" id="WP_042228401.1">
    <property type="nucleotide sequence ID" value="NZ_CP026520.1"/>
</dbReference>
<dbReference type="Gene3D" id="1.10.246.80">
    <property type="match status" value="1"/>
</dbReference>
<sequence length="544" mass="59877">MEEKNRTMIEEGRRVLEKLQSRQHEAYFVGGFVRDFVLERPVKDVDIATSAKPEEVMEAFSKTVPTGLQHGTVTVLTGAYSFEVTTFRKETEYEGFRRPAEVEYITDLEEDLKRRDFTMNAMAMDVEGNLIDPFGGRSDMDRGVLRCVGEAAERFGEDALRMLRCIRFSAEYGLEIEEATWQALLRQAPLLRHIAMERVRAELQRMVGGADPARATGLLLASGLWRHAKMPLALHFAAWGHPHAQAVIAHLSSIPAEEDRWAVLLLLIGSQQLEAVRAELRALTFPGEDIARLTRILAVHAHLQSGDAEDAAVRPRPEAQASAEERAAARFKLAVLAHGKEAVRGWLRAAGLLRAAWRQRQAGTGAASPAGTGRTGQYGTLPGKSAQSGLAVAQGESDCLEASRAGAQRPEQDAQPSAKHGQPSQVVPRLASGRYEASGGLSTDEEMHTSADKACLEELFSFMTEEANVYLENGEPWIRVMPVYSVKDLAVGGSDLMAQSGQKAGPWIGETLNRLLERVALGQLENILEILMTEAFRPTEMRDE</sequence>
<evidence type="ECO:0000256" key="8">
    <source>
        <dbReference type="ARBA" id="ARBA00022884"/>
    </source>
</evidence>
<feature type="domain" description="Poly A polymerase head" evidence="11">
    <location>
        <begin position="26"/>
        <end position="146"/>
    </location>
</feature>
<dbReference type="GO" id="GO:0000166">
    <property type="term" value="F:nucleotide binding"/>
    <property type="evidence" value="ECO:0007669"/>
    <property type="project" value="UniProtKB-KW"/>
</dbReference>
<evidence type="ECO:0000313" key="14">
    <source>
        <dbReference type="EMBL" id="MCY9594407.1"/>
    </source>
</evidence>
<keyword evidence="5" id="KW-0479">Metal-binding</keyword>
<organism evidence="15 16">
    <name type="scientific">Paenibacillus chitinolyticus</name>
    <dbReference type="NCBI Taxonomy" id="79263"/>
    <lineage>
        <taxon>Bacteria</taxon>
        <taxon>Bacillati</taxon>
        <taxon>Bacillota</taxon>
        <taxon>Bacilli</taxon>
        <taxon>Bacillales</taxon>
        <taxon>Paenibacillaceae</taxon>
        <taxon>Paenibacillus</taxon>
    </lineage>
</organism>
<keyword evidence="17" id="KW-1185">Reference proteome</keyword>
<reference evidence="14 17" key="2">
    <citation type="submission" date="2022-05" db="EMBL/GenBank/DDBJ databases">
        <title>Genome Sequencing of Bee-Associated Microbes.</title>
        <authorList>
            <person name="Dunlap C."/>
        </authorList>
    </citation>
    <scope>NUCLEOTIDE SEQUENCE [LARGE SCALE GENOMIC DNA]</scope>
    <source>
        <strain evidence="14 17">NRRL B-23120</strain>
    </source>
</reference>
<dbReference type="CDD" id="cd05398">
    <property type="entry name" value="NT_ClassII-CCAase"/>
    <property type="match status" value="1"/>
</dbReference>
<dbReference type="GO" id="GO:0008033">
    <property type="term" value="P:tRNA processing"/>
    <property type="evidence" value="ECO:0007669"/>
    <property type="project" value="UniProtKB-KW"/>
</dbReference>
<dbReference type="SUPFAM" id="SSF81301">
    <property type="entry name" value="Nucleotidyltransferase"/>
    <property type="match status" value="1"/>
</dbReference>
<evidence type="ECO:0000259" key="11">
    <source>
        <dbReference type="Pfam" id="PF01743"/>
    </source>
</evidence>
<evidence type="ECO:0000259" key="12">
    <source>
        <dbReference type="Pfam" id="PF12627"/>
    </source>
</evidence>
<keyword evidence="6" id="KW-0547">Nucleotide-binding</keyword>
<name>A0A410WVK3_9BACL</name>
<evidence type="ECO:0000256" key="9">
    <source>
        <dbReference type="RuleBase" id="RU003953"/>
    </source>
</evidence>
<dbReference type="Pfam" id="PF01743">
    <property type="entry name" value="PolyA_pol"/>
    <property type="match status" value="1"/>
</dbReference>
<evidence type="ECO:0000256" key="10">
    <source>
        <dbReference type="SAM" id="MobiDB-lite"/>
    </source>
</evidence>
<dbReference type="GO" id="GO:0000049">
    <property type="term" value="F:tRNA binding"/>
    <property type="evidence" value="ECO:0007669"/>
    <property type="project" value="TreeGrafter"/>
</dbReference>
<accession>A0A410WVK3</accession>
<feature type="compositionally biased region" description="Low complexity" evidence="10">
    <location>
        <begin position="363"/>
        <end position="372"/>
    </location>
</feature>
<dbReference type="InterPro" id="IPR032828">
    <property type="entry name" value="PolyA_RNA-bd"/>
</dbReference>
<dbReference type="GO" id="GO:0004810">
    <property type="term" value="F:CCA tRNA nucleotidyltransferase activity"/>
    <property type="evidence" value="ECO:0007669"/>
    <property type="project" value="UniProtKB-EC"/>
</dbReference>
<dbReference type="GO" id="GO:0046872">
    <property type="term" value="F:metal ion binding"/>
    <property type="evidence" value="ECO:0007669"/>
    <property type="project" value="UniProtKB-KW"/>
</dbReference>
<evidence type="ECO:0000256" key="3">
    <source>
        <dbReference type="ARBA" id="ARBA00022694"/>
    </source>
</evidence>
<dbReference type="Gene3D" id="3.30.460.10">
    <property type="entry name" value="Beta Polymerase, domain 2"/>
    <property type="match status" value="1"/>
</dbReference>
<dbReference type="PANTHER" id="PTHR46173">
    <property type="entry name" value="CCA TRNA NUCLEOTIDYLTRANSFERASE 1, MITOCHONDRIAL"/>
    <property type="match status" value="1"/>
</dbReference>
<dbReference type="InterPro" id="IPR050264">
    <property type="entry name" value="Bact_CCA-adding_enz_type3_sf"/>
</dbReference>
<dbReference type="InterPro" id="IPR002646">
    <property type="entry name" value="PolA_pol_head_dom"/>
</dbReference>
<dbReference type="Proteomes" id="UP001527202">
    <property type="component" value="Unassembled WGS sequence"/>
</dbReference>
<dbReference type="AlphaFoldDB" id="A0A410WVK3"/>
<gene>
    <name evidence="14" type="ORF">M5X16_01260</name>
    <name evidence="15" type="ORF">PC41400_11955</name>
</gene>
<dbReference type="InterPro" id="IPR032810">
    <property type="entry name" value="CCA-adding_enz_C"/>
</dbReference>
<evidence type="ECO:0000256" key="2">
    <source>
        <dbReference type="ARBA" id="ARBA00022679"/>
    </source>
</evidence>
<dbReference type="SUPFAM" id="SSF81891">
    <property type="entry name" value="Poly A polymerase C-terminal region-like"/>
    <property type="match status" value="2"/>
</dbReference>
<evidence type="ECO:0000313" key="17">
    <source>
        <dbReference type="Proteomes" id="UP001527202"/>
    </source>
</evidence>
<dbReference type="NCBIfam" id="NF009814">
    <property type="entry name" value="PRK13299.1"/>
    <property type="match status" value="1"/>
</dbReference>
<reference evidence="15 16" key="1">
    <citation type="submission" date="2018-01" db="EMBL/GenBank/DDBJ databases">
        <title>The whole genome sequencing and assembly of Paenibacillus chitinolyticus KCCM 41400 strain.</title>
        <authorList>
            <person name="Kim J.-Y."/>
            <person name="Park M.-K."/>
            <person name="Lee Y.-J."/>
            <person name="Yi H."/>
            <person name="Bahn Y.-S."/>
            <person name="Kim J.F."/>
            <person name="Lee D.-W."/>
        </authorList>
    </citation>
    <scope>NUCLEOTIDE SEQUENCE [LARGE SCALE GENOMIC DNA]</scope>
    <source>
        <strain evidence="15 16">KCCM 41400</strain>
    </source>
</reference>
<dbReference type="GeneID" id="95375523"/>
<evidence type="ECO:0000256" key="7">
    <source>
        <dbReference type="ARBA" id="ARBA00022842"/>
    </source>
</evidence>
<keyword evidence="3" id="KW-0819">tRNA processing</keyword>
<dbReference type="KEGG" id="pchi:PC41400_11955"/>
<keyword evidence="7" id="KW-0460">Magnesium</keyword>
<feature type="domain" description="tRNA nucleotidyltransferase/poly(A) polymerase RNA and SrmB- binding" evidence="12">
    <location>
        <begin position="173"/>
        <end position="227"/>
    </location>
</feature>
<dbReference type="InterPro" id="IPR043519">
    <property type="entry name" value="NT_sf"/>
</dbReference>
<dbReference type="Pfam" id="PF13735">
    <property type="entry name" value="tRNA_NucTran2_2"/>
    <property type="match status" value="1"/>
</dbReference>
<dbReference type="EC" id="2.7.7.72" evidence="14"/>
<dbReference type="Gene3D" id="1.10.3090.10">
    <property type="entry name" value="cca-adding enzyme, domain 2"/>
    <property type="match status" value="1"/>
</dbReference>
<dbReference type="OrthoDB" id="9805698at2"/>
<keyword evidence="2 9" id="KW-0808">Transferase</keyword>
<feature type="domain" description="CCA-adding enzyme C-terminal" evidence="13">
    <location>
        <begin position="480"/>
        <end position="533"/>
    </location>
</feature>
<comment type="cofactor">
    <cofactor evidence="1">
        <name>Mg(2+)</name>
        <dbReference type="ChEBI" id="CHEBI:18420"/>
    </cofactor>
</comment>